<dbReference type="RefSeq" id="WP_068492232.1">
    <property type="nucleotide sequence ID" value="NZ_LWQT01000052.1"/>
</dbReference>
<feature type="compositionally biased region" description="Low complexity" evidence="1">
    <location>
        <begin position="384"/>
        <end position="404"/>
    </location>
</feature>
<reference evidence="2 3" key="1">
    <citation type="submission" date="2016-04" db="EMBL/GenBank/DDBJ databases">
        <title>Draft genome sequence of freshwater magnetotactic bacteria Magnetospirillum marisnigri SP-1 and Magnetospirillum moscoviense BB-1.</title>
        <authorList>
            <person name="Koziaeva V."/>
            <person name="Dziuba M.V."/>
            <person name="Ivanov T.M."/>
            <person name="Kuznetsov B."/>
            <person name="Grouzdev D.S."/>
        </authorList>
    </citation>
    <scope>NUCLEOTIDE SEQUENCE [LARGE SCALE GENOMIC DNA]</scope>
    <source>
        <strain evidence="2 3">SP-1</strain>
    </source>
</reference>
<dbReference type="EMBL" id="LWQT01000052">
    <property type="protein sequence ID" value="OAN50594.1"/>
    <property type="molecule type" value="Genomic_DNA"/>
</dbReference>
<dbReference type="OrthoDB" id="7330802at2"/>
<sequence>MKSFNLAVDAQPSQNHLDAIRAALRTQVSDILRANVSMLSDVPPHLVYDHVLNTPELLHECFQVFRSQPDLFKRVVMRPDKRPPTSDQDELWCGRSVDDVVRLVVRASAKRYFRASLPSLPPVVQAPRAESRGVLQQTAIRLKLKKAPPPPAPVIQPPAPADELYGAYRSNLLYEWQVPLIPHYAPIDLPTVTRLGARVLDFREPAQLKILAEEGVSIDGRLPLVLDDAKRLVGPDGNVDPHVLKDAFVKLGLDAIFPDLAENGGRRAAALIGTMDLRIFQILQPAWNYELKLTAVFLFTALSRMGEKAFRQGFGATGAIWAIQKLAKHLESCRPWPRSLPGLRQACERAIAFAIDLNSGLPAQNAVKTATAVPAPAAAPPAPKVLAKPGPVGPAGPARASRAPTPMVSAPSRR</sequence>
<proteinExistence type="predicted"/>
<dbReference type="Proteomes" id="UP000078428">
    <property type="component" value="Unassembled WGS sequence"/>
</dbReference>
<comment type="caution">
    <text evidence="2">The sequence shown here is derived from an EMBL/GenBank/DDBJ whole genome shotgun (WGS) entry which is preliminary data.</text>
</comment>
<name>A0A178MRM0_9PROT</name>
<dbReference type="STRING" id="1285242.A6A04_17850"/>
<gene>
    <name evidence="2" type="ORF">A6A04_17850</name>
</gene>
<protein>
    <submittedName>
        <fullName evidence="2">Uncharacterized protein</fullName>
    </submittedName>
</protein>
<keyword evidence="3" id="KW-1185">Reference proteome</keyword>
<evidence type="ECO:0000313" key="3">
    <source>
        <dbReference type="Proteomes" id="UP000078428"/>
    </source>
</evidence>
<evidence type="ECO:0000313" key="2">
    <source>
        <dbReference type="EMBL" id="OAN50594.1"/>
    </source>
</evidence>
<organism evidence="2 3">
    <name type="scientific">Paramagnetospirillum marisnigri</name>
    <dbReference type="NCBI Taxonomy" id="1285242"/>
    <lineage>
        <taxon>Bacteria</taxon>
        <taxon>Pseudomonadati</taxon>
        <taxon>Pseudomonadota</taxon>
        <taxon>Alphaproteobacteria</taxon>
        <taxon>Rhodospirillales</taxon>
        <taxon>Magnetospirillaceae</taxon>
        <taxon>Paramagnetospirillum</taxon>
    </lineage>
</organism>
<dbReference type="AlphaFoldDB" id="A0A178MRM0"/>
<evidence type="ECO:0000256" key="1">
    <source>
        <dbReference type="SAM" id="MobiDB-lite"/>
    </source>
</evidence>
<feature type="region of interest" description="Disordered" evidence="1">
    <location>
        <begin position="376"/>
        <end position="414"/>
    </location>
</feature>
<accession>A0A178MRM0</accession>